<comment type="subcellular location">
    <subcellularLocation>
        <location evidence="2 11">Secreted</location>
    </subcellularLocation>
</comment>
<dbReference type="PANTHER" id="PTHR42061:SF4">
    <property type="entry name" value="ENDO-CHITOSANASE"/>
    <property type="match status" value="1"/>
</dbReference>
<keyword evidence="6 11" id="KW-0378">Hydrolase</keyword>
<dbReference type="Pfam" id="PF07335">
    <property type="entry name" value="Glyco_hydro_75"/>
    <property type="match status" value="1"/>
</dbReference>
<evidence type="ECO:0000256" key="6">
    <source>
        <dbReference type="ARBA" id="ARBA00022801"/>
    </source>
</evidence>
<dbReference type="OrthoDB" id="4756206at2759"/>
<evidence type="ECO:0000256" key="10">
    <source>
        <dbReference type="ARBA" id="ARBA00029386"/>
    </source>
</evidence>
<keyword evidence="7" id="KW-0119">Carbohydrate metabolism</keyword>
<dbReference type="AlphaFoldDB" id="A0A5N7B3E5"/>
<dbReference type="InterPro" id="IPR009939">
    <property type="entry name" value="Chitosanase_fungal"/>
</dbReference>
<sequence length="385" mass="39434">MPVKNFATRLALSLAVCGSAMGQKVNGADYNKPDGGPPAKFFQASSSIPVAAIQAAAAKASKVPSHATYPIGQGSQKSTIHSDWAGFSEGAAFSFVADMDVDCDGLNSGCKGNPDGQPNTNWGALSAYEVPFIVIPQEFLDANKATLKGNALAAVICAIDSNGKMFYGIFGDSNGDSPQVTGEASWLMARTCFPGEDLNGNKGHTAADVTYIVFTGDKAVVPSSALNKNYITDFDILRSMGDSFVGALAKNLGLDGGNPPVTLTTTTIPQPTGGSCSWPGHCAGASCSSNDDCSDELACVNGKCGVDGGAPSCSWEGHCEGATCSSNDDCSDELACISGVCSVDNGAESCSWEGHCAGMSGSTYLSHYGNHLTKFGKLQNGKCAA</sequence>
<evidence type="ECO:0000256" key="11">
    <source>
        <dbReference type="RuleBase" id="RU361208"/>
    </source>
</evidence>
<evidence type="ECO:0000256" key="3">
    <source>
        <dbReference type="ARBA" id="ARBA00007799"/>
    </source>
</evidence>
<keyword evidence="4" id="KW-0964">Secreted</keyword>
<organism evidence="12 13">
    <name type="scientific">Aspergillus bertholletiae</name>
    <dbReference type="NCBI Taxonomy" id="1226010"/>
    <lineage>
        <taxon>Eukaryota</taxon>
        <taxon>Fungi</taxon>
        <taxon>Dikarya</taxon>
        <taxon>Ascomycota</taxon>
        <taxon>Pezizomycotina</taxon>
        <taxon>Eurotiomycetes</taxon>
        <taxon>Eurotiomycetidae</taxon>
        <taxon>Eurotiales</taxon>
        <taxon>Aspergillaceae</taxon>
        <taxon>Aspergillus</taxon>
        <taxon>Aspergillus subgen. Circumdati</taxon>
    </lineage>
</organism>
<evidence type="ECO:0000313" key="12">
    <source>
        <dbReference type="EMBL" id="KAE8375670.1"/>
    </source>
</evidence>
<proteinExistence type="inferred from homology"/>
<dbReference type="EC" id="3.2.1.132" evidence="11"/>
<comment type="catalytic activity">
    <reaction evidence="1 11">
        <text>Endohydrolysis of beta-(1-&gt;4)-linkages between D-glucosamine residues in a partly acetylated chitosan.</text>
        <dbReference type="EC" id="3.2.1.132"/>
    </reaction>
</comment>
<evidence type="ECO:0000256" key="7">
    <source>
        <dbReference type="ARBA" id="ARBA00023277"/>
    </source>
</evidence>
<feature type="signal peptide" evidence="11">
    <location>
        <begin position="1"/>
        <end position="22"/>
    </location>
</feature>
<evidence type="ECO:0000256" key="9">
    <source>
        <dbReference type="ARBA" id="ARBA00023326"/>
    </source>
</evidence>
<keyword evidence="9 11" id="KW-0624">Polysaccharide degradation</keyword>
<dbReference type="GO" id="GO:0005576">
    <property type="term" value="C:extracellular region"/>
    <property type="evidence" value="ECO:0007669"/>
    <property type="project" value="UniProtKB-SubCell"/>
</dbReference>
<dbReference type="GO" id="GO:0000272">
    <property type="term" value="P:polysaccharide catabolic process"/>
    <property type="evidence" value="ECO:0007669"/>
    <property type="project" value="UniProtKB-KW"/>
</dbReference>
<dbReference type="Proteomes" id="UP000326198">
    <property type="component" value="Unassembled WGS sequence"/>
</dbReference>
<comment type="similarity">
    <text evidence="3 11">Belongs to the glycosyl hydrolase 75 family.</text>
</comment>
<evidence type="ECO:0000256" key="2">
    <source>
        <dbReference type="ARBA" id="ARBA00004613"/>
    </source>
</evidence>
<keyword evidence="8 11" id="KW-0326">Glycosidase</keyword>
<accession>A0A5N7B3E5</accession>
<gene>
    <name evidence="12" type="ORF">BDV26DRAFT_299522</name>
</gene>
<protein>
    <recommendedName>
        <fullName evidence="11">Endo-chitosanase</fullName>
        <ecNumber evidence="11">3.2.1.132</ecNumber>
    </recommendedName>
</protein>
<keyword evidence="13" id="KW-1185">Reference proteome</keyword>
<dbReference type="EMBL" id="ML736255">
    <property type="protein sequence ID" value="KAE8375670.1"/>
    <property type="molecule type" value="Genomic_DNA"/>
</dbReference>
<keyword evidence="5 11" id="KW-0732">Signal</keyword>
<dbReference type="GO" id="GO:0016977">
    <property type="term" value="F:chitosanase activity"/>
    <property type="evidence" value="ECO:0007669"/>
    <property type="project" value="UniProtKB-EC"/>
</dbReference>
<feature type="chain" id="PRO_5025093218" description="Endo-chitosanase" evidence="11">
    <location>
        <begin position="23"/>
        <end position="385"/>
    </location>
</feature>
<comment type="function">
    <text evidence="10">Chitosanase catalyzing the endo-type cleavage of chitosan, the deacylated form of chitin. Chitosanase may be crucial in the degradation of the deacetylated portion of chitin in the fungal cell wall. Chitoolisaccharides produced by the hydrolysis of partially N-acetylated chitosan are known to have many biological activities, including antibacterial activity, immune-enhancing effects, and elicitor activity.</text>
</comment>
<name>A0A5N7B3E5_9EURO</name>
<evidence type="ECO:0000256" key="5">
    <source>
        <dbReference type="ARBA" id="ARBA00022729"/>
    </source>
</evidence>
<dbReference type="PANTHER" id="PTHR42061">
    <property type="entry name" value="ENDO-CHITOSANASE"/>
    <property type="match status" value="1"/>
</dbReference>
<evidence type="ECO:0000256" key="8">
    <source>
        <dbReference type="ARBA" id="ARBA00023295"/>
    </source>
</evidence>
<evidence type="ECO:0000256" key="4">
    <source>
        <dbReference type="ARBA" id="ARBA00022525"/>
    </source>
</evidence>
<evidence type="ECO:0000256" key="1">
    <source>
        <dbReference type="ARBA" id="ARBA00000405"/>
    </source>
</evidence>
<evidence type="ECO:0000313" key="13">
    <source>
        <dbReference type="Proteomes" id="UP000326198"/>
    </source>
</evidence>
<reference evidence="12 13" key="1">
    <citation type="submission" date="2019-04" db="EMBL/GenBank/DDBJ databases">
        <title>Friends and foes A comparative genomics studyof 23 Aspergillus species from section Flavi.</title>
        <authorList>
            <consortium name="DOE Joint Genome Institute"/>
            <person name="Kjaerbolling I."/>
            <person name="Vesth T."/>
            <person name="Frisvad J.C."/>
            <person name="Nybo J.L."/>
            <person name="Theobald S."/>
            <person name="Kildgaard S."/>
            <person name="Isbrandt T."/>
            <person name="Kuo A."/>
            <person name="Sato A."/>
            <person name="Lyhne E.K."/>
            <person name="Kogle M.E."/>
            <person name="Wiebenga A."/>
            <person name="Kun R.S."/>
            <person name="Lubbers R.J."/>
            <person name="Makela M.R."/>
            <person name="Barry K."/>
            <person name="Chovatia M."/>
            <person name="Clum A."/>
            <person name="Daum C."/>
            <person name="Haridas S."/>
            <person name="He G."/>
            <person name="LaButti K."/>
            <person name="Lipzen A."/>
            <person name="Mondo S."/>
            <person name="Riley R."/>
            <person name="Salamov A."/>
            <person name="Simmons B.A."/>
            <person name="Magnuson J.K."/>
            <person name="Henrissat B."/>
            <person name="Mortensen U.H."/>
            <person name="Larsen T.O."/>
            <person name="Devries R.P."/>
            <person name="Grigoriev I.V."/>
            <person name="Machida M."/>
            <person name="Baker S.E."/>
            <person name="Andersen M.R."/>
        </authorList>
    </citation>
    <scope>NUCLEOTIDE SEQUENCE [LARGE SCALE GENOMIC DNA]</scope>
    <source>
        <strain evidence="12 13">IBT 29228</strain>
    </source>
</reference>